<feature type="compositionally biased region" description="Basic residues" evidence="1">
    <location>
        <begin position="11"/>
        <end position="22"/>
    </location>
</feature>
<evidence type="ECO:0000256" key="1">
    <source>
        <dbReference type="SAM" id="MobiDB-lite"/>
    </source>
</evidence>
<comment type="caution">
    <text evidence="2">The sequence shown here is derived from an EMBL/GenBank/DDBJ whole genome shotgun (WGS) entry which is preliminary data.</text>
</comment>
<feature type="region of interest" description="Disordered" evidence="1">
    <location>
        <begin position="1"/>
        <end position="48"/>
    </location>
</feature>
<evidence type="ECO:0000313" key="3">
    <source>
        <dbReference type="Proteomes" id="UP000287651"/>
    </source>
</evidence>
<dbReference type="EMBL" id="AMZH03006727">
    <property type="protein sequence ID" value="RRT63087.1"/>
    <property type="molecule type" value="Genomic_DNA"/>
</dbReference>
<dbReference type="Proteomes" id="UP000287651">
    <property type="component" value="Unassembled WGS sequence"/>
</dbReference>
<protein>
    <submittedName>
        <fullName evidence="2">Uncharacterized protein</fullName>
    </submittedName>
</protein>
<proteinExistence type="predicted"/>
<gene>
    <name evidence="2" type="ORF">B296_00036477</name>
</gene>
<organism evidence="2 3">
    <name type="scientific">Ensete ventricosum</name>
    <name type="common">Abyssinian banana</name>
    <name type="synonym">Musa ensete</name>
    <dbReference type="NCBI Taxonomy" id="4639"/>
    <lineage>
        <taxon>Eukaryota</taxon>
        <taxon>Viridiplantae</taxon>
        <taxon>Streptophyta</taxon>
        <taxon>Embryophyta</taxon>
        <taxon>Tracheophyta</taxon>
        <taxon>Spermatophyta</taxon>
        <taxon>Magnoliopsida</taxon>
        <taxon>Liliopsida</taxon>
        <taxon>Zingiberales</taxon>
        <taxon>Musaceae</taxon>
        <taxon>Ensete</taxon>
    </lineage>
</organism>
<reference evidence="2 3" key="1">
    <citation type="journal article" date="2014" name="Agronomy (Basel)">
        <title>A Draft Genome Sequence for Ensete ventricosum, the Drought-Tolerant Tree Against Hunger.</title>
        <authorList>
            <person name="Harrison J."/>
            <person name="Moore K.A."/>
            <person name="Paszkiewicz K."/>
            <person name="Jones T."/>
            <person name="Grant M."/>
            <person name="Ambacheew D."/>
            <person name="Muzemil S."/>
            <person name="Studholme D.J."/>
        </authorList>
    </citation>
    <scope>NUCLEOTIDE SEQUENCE [LARGE SCALE GENOMIC DNA]</scope>
</reference>
<evidence type="ECO:0000313" key="2">
    <source>
        <dbReference type="EMBL" id="RRT63087.1"/>
    </source>
</evidence>
<dbReference type="AlphaFoldDB" id="A0A426ZGI6"/>
<sequence length="133" mass="15272">MRANVSSPCTGRRKRSPHKEKKHPREASARRPCAPQSPHEEKKHHFFSPRGEKKCCFLLLAIAKAYSPTKPLQGFFFPWAIDRDYRGKTAPDLQILPFLLHLLPSPLTNTTRQRATTVEPLSADRFQAITKRK</sequence>
<name>A0A426ZGI6_ENSVE</name>
<accession>A0A426ZGI6</accession>